<organism evidence="5 6">
    <name type="scientific">Collinsella ihumii</name>
    <dbReference type="NCBI Taxonomy" id="1720204"/>
    <lineage>
        <taxon>Bacteria</taxon>
        <taxon>Bacillati</taxon>
        <taxon>Actinomycetota</taxon>
        <taxon>Coriobacteriia</taxon>
        <taxon>Coriobacteriales</taxon>
        <taxon>Coriobacteriaceae</taxon>
        <taxon>Collinsella</taxon>
    </lineage>
</organism>
<keyword evidence="3" id="KW-0472">Membrane</keyword>
<dbReference type="InterPro" id="IPR003593">
    <property type="entry name" value="AAA+_ATPase"/>
</dbReference>
<keyword evidence="2 5" id="KW-0067">ATP-binding</keyword>
<evidence type="ECO:0000256" key="2">
    <source>
        <dbReference type="ARBA" id="ARBA00022840"/>
    </source>
</evidence>
<feature type="domain" description="ABC transporter" evidence="4">
    <location>
        <begin position="401"/>
        <end position="629"/>
    </location>
</feature>
<dbReference type="EMBL" id="DYVF01000051">
    <property type="protein sequence ID" value="HJG31461.1"/>
    <property type="molecule type" value="Genomic_DNA"/>
</dbReference>
<feature type="transmembrane region" description="Helical" evidence="3">
    <location>
        <begin position="260"/>
        <end position="282"/>
    </location>
</feature>
<evidence type="ECO:0000313" key="5">
    <source>
        <dbReference type="EMBL" id="HJG31461.1"/>
    </source>
</evidence>
<comment type="caution">
    <text evidence="5">The sequence shown here is derived from an EMBL/GenBank/DDBJ whole genome shotgun (WGS) entry which is preliminary data.</text>
</comment>
<dbReference type="Pfam" id="PF00005">
    <property type="entry name" value="ABC_tran"/>
    <property type="match status" value="1"/>
</dbReference>
<dbReference type="PANTHER" id="PTHR43158">
    <property type="entry name" value="SKFA PEPTIDE EXPORT ATP-BINDING PROTEIN SKFE"/>
    <property type="match status" value="1"/>
</dbReference>
<dbReference type="Proteomes" id="UP000746751">
    <property type="component" value="Unassembled WGS sequence"/>
</dbReference>
<feature type="transmembrane region" description="Helical" evidence="3">
    <location>
        <begin position="289"/>
        <end position="309"/>
    </location>
</feature>
<dbReference type="AlphaFoldDB" id="A0A921IR63"/>
<keyword evidence="1" id="KW-0547">Nucleotide-binding</keyword>
<dbReference type="PANTHER" id="PTHR43158:SF2">
    <property type="entry name" value="SKFA PEPTIDE EXPORT ATP-BINDING PROTEIN SKFE"/>
    <property type="match status" value="1"/>
</dbReference>
<protein>
    <submittedName>
        <fullName evidence="5">ABC transporter ATP-binding protein</fullName>
    </submittedName>
</protein>
<evidence type="ECO:0000256" key="1">
    <source>
        <dbReference type="ARBA" id="ARBA00022741"/>
    </source>
</evidence>
<sequence length="633" mass="68194">MMAWLRVVQAQIRVTARNKLLLVPIVLTIMALLLPVALALPTGGAYIAGRDAVETQQTFLSEQLSSGAYRTAPAKLVELKQQEVSYLQEALALPIEDAAGYFSALARRARTVEKEHEHGYVQGAENELSFAANALLLERIALLGAPEVYDTAADMPAIYLLAFSIGSTPYIFWYLVPVAVMAIAGRRLDRRLVSQGRMGIRGSACATGLAGALVSLACLLICLIIPFVIASMRNGMGDPSYPVVLIRDNTLVSTTVGVQIAAFLALQTAIYIALCSIAAAVLMCKGGSVAAAIIMTLLIAAPLFELYYAHDVPWAPLLTSLLPTYLNSASVLGGASYLNTSDIALVTGAGGAHAIIVPLMWGAAALGFANTVSMMPSQRRWGWCSGIGDRAISGTNITSPTRVFDIVFDTVAYRRNPILNKAHVQIQPGEIIGLIAPNGAGKTTLLQALNGTGHATVRGSLQLGGFPLCDRSTMRTTVFLLSDSELLFPAQTVRFHLELTIALWETSKNAREEAERFDLAEYLNTPVHKLSQGNRQLLLLCMACTSNASILLLDEPMNALDPLHVELVSTALREHATRGAIVVISSHMLWDLETLCDRTLFIAEQHVIEIGGETSGSDINLNDIYRRIYQHAT</sequence>
<evidence type="ECO:0000256" key="3">
    <source>
        <dbReference type="SAM" id="Phobius"/>
    </source>
</evidence>
<feature type="transmembrane region" description="Helical" evidence="3">
    <location>
        <begin position="20"/>
        <end position="40"/>
    </location>
</feature>
<keyword evidence="3" id="KW-0812">Transmembrane</keyword>
<dbReference type="GO" id="GO:0016887">
    <property type="term" value="F:ATP hydrolysis activity"/>
    <property type="evidence" value="ECO:0007669"/>
    <property type="project" value="InterPro"/>
</dbReference>
<dbReference type="InterPro" id="IPR027417">
    <property type="entry name" value="P-loop_NTPase"/>
</dbReference>
<accession>A0A921IR63</accession>
<feature type="transmembrane region" description="Helical" evidence="3">
    <location>
        <begin position="157"/>
        <end position="183"/>
    </location>
</feature>
<dbReference type="InterPro" id="IPR003439">
    <property type="entry name" value="ABC_transporter-like_ATP-bd"/>
</dbReference>
<evidence type="ECO:0000313" key="6">
    <source>
        <dbReference type="Proteomes" id="UP000746751"/>
    </source>
</evidence>
<dbReference type="SMART" id="SM00382">
    <property type="entry name" value="AAA"/>
    <property type="match status" value="1"/>
</dbReference>
<dbReference type="Gene3D" id="3.40.50.300">
    <property type="entry name" value="P-loop containing nucleotide triphosphate hydrolases"/>
    <property type="match status" value="1"/>
</dbReference>
<feature type="transmembrane region" description="Helical" evidence="3">
    <location>
        <begin position="343"/>
        <end position="369"/>
    </location>
</feature>
<keyword evidence="3" id="KW-1133">Transmembrane helix</keyword>
<proteinExistence type="predicted"/>
<reference evidence="5" key="2">
    <citation type="submission" date="2021-09" db="EMBL/GenBank/DDBJ databases">
        <authorList>
            <person name="Gilroy R."/>
        </authorList>
    </citation>
    <scope>NUCLEOTIDE SEQUENCE</scope>
    <source>
        <strain evidence="5">ChiGjej2B2-7701</strain>
    </source>
</reference>
<evidence type="ECO:0000259" key="4">
    <source>
        <dbReference type="PROSITE" id="PS50893"/>
    </source>
</evidence>
<dbReference type="PROSITE" id="PS50893">
    <property type="entry name" value="ABC_TRANSPORTER_2"/>
    <property type="match status" value="1"/>
</dbReference>
<name>A0A921IR63_9ACTN</name>
<reference evidence="5" key="1">
    <citation type="journal article" date="2021" name="PeerJ">
        <title>Extensive microbial diversity within the chicken gut microbiome revealed by metagenomics and culture.</title>
        <authorList>
            <person name="Gilroy R."/>
            <person name="Ravi A."/>
            <person name="Getino M."/>
            <person name="Pursley I."/>
            <person name="Horton D.L."/>
            <person name="Alikhan N.F."/>
            <person name="Baker D."/>
            <person name="Gharbi K."/>
            <person name="Hall N."/>
            <person name="Watson M."/>
            <person name="Adriaenssens E.M."/>
            <person name="Foster-Nyarko E."/>
            <person name="Jarju S."/>
            <person name="Secka A."/>
            <person name="Antonio M."/>
            <person name="Oren A."/>
            <person name="Chaudhuri R.R."/>
            <person name="La Ragione R."/>
            <person name="Hildebrand F."/>
            <person name="Pallen M.J."/>
        </authorList>
    </citation>
    <scope>NUCLEOTIDE SEQUENCE</scope>
    <source>
        <strain evidence="5">ChiGjej2B2-7701</strain>
    </source>
</reference>
<dbReference type="GO" id="GO:0005524">
    <property type="term" value="F:ATP binding"/>
    <property type="evidence" value="ECO:0007669"/>
    <property type="project" value="UniProtKB-KW"/>
</dbReference>
<gene>
    <name evidence="5" type="ORF">K8U80_08720</name>
</gene>
<dbReference type="SUPFAM" id="SSF52540">
    <property type="entry name" value="P-loop containing nucleoside triphosphate hydrolases"/>
    <property type="match status" value="1"/>
</dbReference>
<feature type="transmembrane region" description="Helical" evidence="3">
    <location>
        <begin position="204"/>
        <end position="229"/>
    </location>
</feature>